<gene>
    <name evidence="1" type="ORF">MVEN_01833000</name>
</gene>
<dbReference type="OrthoDB" id="3248197at2759"/>
<dbReference type="Gene3D" id="3.80.10.10">
    <property type="entry name" value="Ribonuclease Inhibitor"/>
    <property type="match status" value="1"/>
</dbReference>
<name>A0A8H6XJ17_9AGAR</name>
<reference evidence="1" key="1">
    <citation type="submission" date="2020-05" db="EMBL/GenBank/DDBJ databases">
        <title>Mycena genomes resolve the evolution of fungal bioluminescence.</title>
        <authorList>
            <person name="Tsai I.J."/>
        </authorList>
    </citation>
    <scope>NUCLEOTIDE SEQUENCE</scope>
    <source>
        <strain evidence="1">CCC161011</strain>
    </source>
</reference>
<comment type="caution">
    <text evidence="1">The sequence shown here is derived from an EMBL/GenBank/DDBJ whole genome shotgun (WGS) entry which is preliminary data.</text>
</comment>
<dbReference type="EMBL" id="JACAZI010000017">
    <property type="protein sequence ID" value="KAF7342438.1"/>
    <property type="molecule type" value="Genomic_DNA"/>
</dbReference>
<sequence length="465" mass="51350">MESLNVALPDAQRIYLKVSPATELPEDIVREIFIAAMPRLRDIDNGMSPKECPLLLCQICSAWRHLAFTTPRLWASLRIRVDLADICTPSRMQQLADKATQWLSRSGALPLSISLYSQIMGSGCDVSPLFSALAAFSSRWKDIEVAPPFPDSLEALSQLSVEKVPMLTSVSLEKRCCEGVPLPCHLLPLLTAPSLRSLCIVNEDNLADLQLHWTNLTHLALLAQERWTSLTIHTILAILGQCSQLETCELDLTGYDDDPALAILSPVSLPHLRRLIVRDEIGPTESSKLFMNLQLPDVRSLMYFGFSEEGDPGPPSHMFYPSLEHLSLSISGLLTSNLISALQRVSSLCELGLHVEPVLPPAMDFQEPSPDPCFLEYFTNTSGPLLLPNLSRLWLEGLYAVSDNSLLHFIESRSAAPSSKLTQITAHFARLMQGNVEPLLAAARASDMKLQLVFQPPSPPPSIFE</sequence>
<dbReference type="SUPFAM" id="SSF52047">
    <property type="entry name" value="RNI-like"/>
    <property type="match status" value="1"/>
</dbReference>
<dbReference type="InterPro" id="IPR032675">
    <property type="entry name" value="LRR_dom_sf"/>
</dbReference>
<dbReference type="AlphaFoldDB" id="A0A8H6XJ17"/>
<evidence type="ECO:0000313" key="2">
    <source>
        <dbReference type="Proteomes" id="UP000620124"/>
    </source>
</evidence>
<proteinExistence type="predicted"/>
<evidence type="ECO:0000313" key="1">
    <source>
        <dbReference type="EMBL" id="KAF7342438.1"/>
    </source>
</evidence>
<accession>A0A8H6XJ17</accession>
<protein>
    <submittedName>
        <fullName evidence="1">F-box domain-containing protein</fullName>
    </submittedName>
</protein>
<keyword evidence="2" id="KW-1185">Reference proteome</keyword>
<organism evidence="1 2">
    <name type="scientific">Mycena venus</name>
    <dbReference type="NCBI Taxonomy" id="2733690"/>
    <lineage>
        <taxon>Eukaryota</taxon>
        <taxon>Fungi</taxon>
        <taxon>Dikarya</taxon>
        <taxon>Basidiomycota</taxon>
        <taxon>Agaricomycotina</taxon>
        <taxon>Agaricomycetes</taxon>
        <taxon>Agaricomycetidae</taxon>
        <taxon>Agaricales</taxon>
        <taxon>Marasmiineae</taxon>
        <taxon>Mycenaceae</taxon>
        <taxon>Mycena</taxon>
    </lineage>
</organism>
<dbReference type="Proteomes" id="UP000620124">
    <property type="component" value="Unassembled WGS sequence"/>
</dbReference>